<sequence length="95" mass="10846">MNNNIKKVESVTKPRFIVLENGVEVLKASKKELADARVQLLQEAFKPLIILVDHKEKTSMHYSKTIHQKNYRIEAGDYEKDTALPPVTEVPQTEA</sequence>
<protein>
    <submittedName>
        <fullName evidence="1">Uncharacterized protein</fullName>
    </submittedName>
</protein>
<keyword evidence="2" id="KW-1185">Reference proteome</keyword>
<evidence type="ECO:0000313" key="2">
    <source>
        <dbReference type="Proteomes" id="UP000236737"/>
    </source>
</evidence>
<reference evidence="2" key="1">
    <citation type="submission" date="2016-10" db="EMBL/GenBank/DDBJ databases">
        <authorList>
            <person name="Varghese N."/>
            <person name="Submissions S."/>
        </authorList>
    </citation>
    <scope>NUCLEOTIDE SEQUENCE [LARGE SCALE GENOMIC DNA]</scope>
    <source>
        <strain evidence="2">CGMCC 1.9230</strain>
    </source>
</reference>
<proteinExistence type="predicted"/>
<dbReference type="Proteomes" id="UP000236737">
    <property type="component" value="Unassembled WGS sequence"/>
</dbReference>
<gene>
    <name evidence="1" type="ORF">SAMN04488130_109100</name>
</gene>
<name>A0A1H5Z455_9FLAO</name>
<organism evidence="1 2">
    <name type="scientific">Flavobacterium urumqiense</name>
    <dbReference type="NCBI Taxonomy" id="935224"/>
    <lineage>
        <taxon>Bacteria</taxon>
        <taxon>Pseudomonadati</taxon>
        <taxon>Bacteroidota</taxon>
        <taxon>Flavobacteriia</taxon>
        <taxon>Flavobacteriales</taxon>
        <taxon>Flavobacteriaceae</taxon>
        <taxon>Flavobacterium</taxon>
    </lineage>
</organism>
<dbReference type="AlphaFoldDB" id="A0A1H5Z455"/>
<dbReference type="OrthoDB" id="1376993at2"/>
<evidence type="ECO:0000313" key="1">
    <source>
        <dbReference type="EMBL" id="SEG31293.1"/>
    </source>
</evidence>
<dbReference type="EMBL" id="FNVP01000009">
    <property type="protein sequence ID" value="SEG31293.1"/>
    <property type="molecule type" value="Genomic_DNA"/>
</dbReference>
<dbReference type="RefSeq" id="WP_104000318.1">
    <property type="nucleotide sequence ID" value="NZ_FNVP01000009.1"/>
</dbReference>
<accession>A0A1H5Z455</accession>